<dbReference type="EMBL" id="FNAK01000001">
    <property type="protein sequence ID" value="SDD29141.1"/>
    <property type="molecule type" value="Genomic_DNA"/>
</dbReference>
<dbReference type="STRING" id="637679.GCA_001550055_00633"/>
<dbReference type="GO" id="GO:0071949">
    <property type="term" value="F:FAD binding"/>
    <property type="evidence" value="ECO:0007669"/>
    <property type="project" value="InterPro"/>
</dbReference>
<organism evidence="9 10">
    <name type="scientific">Kordiimonas lacus</name>
    <dbReference type="NCBI Taxonomy" id="637679"/>
    <lineage>
        <taxon>Bacteria</taxon>
        <taxon>Pseudomonadati</taxon>
        <taxon>Pseudomonadota</taxon>
        <taxon>Alphaproteobacteria</taxon>
        <taxon>Kordiimonadales</taxon>
        <taxon>Kordiimonadaceae</taxon>
        <taxon>Kordiimonas</taxon>
    </lineage>
</organism>
<dbReference type="OrthoDB" id="9796623at2"/>
<dbReference type="AlphaFoldDB" id="A0A1G6TJC5"/>
<keyword evidence="4" id="KW-0285">Flavoprotein</keyword>
<comment type="cofactor">
    <cofactor evidence="1">
        <name>FAD</name>
        <dbReference type="ChEBI" id="CHEBI:57692"/>
    </cofactor>
</comment>
<dbReference type="GO" id="GO:0004497">
    <property type="term" value="F:monooxygenase activity"/>
    <property type="evidence" value="ECO:0007669"/>
    <property type="project" value="UniProtKB-KW"/>
</dbReference>
<comment type="similarity">
    <text evidence="3">Belongs to the UbiH/COQ6 family.</text>
</comment>
<dbReference type="InterPro" id="IPR036188">
    <property type="entry name" value="FAD/NAD-bd_sf"/>
</dbReference>
<dbReference type="Pfam" id="PF01494">
    <property type="entry name" value="FAD_binding_3"/>
    <property type="match status" value="1"/>
</dbReference>
<gene>
    <name evidence="9" type="ORF">SAMN04488071_0256</name>
</gene>
<sequence>MSDKKLETDITIIGGGLAGMTAAIGLAEHGFEVAVVDMAPQGDLTAAGYDGRASALAFASCQLFEALGIWKHMEPYAQPILEIRVSDGPSLLSLHFDHETLGDGPLGHMVENRHTRIALFERLKEIKGVTLLAPERVAEIDRTKEGVTTTLTSGTVIKSDLIIGADGRGSLVRQHAGIPVSVIDYKQHGIVCSVEHEFSHCGIAHERFLPSGPFAILPLCGNRSSLVWTEKSHLTDTIMGLSDRAFESEVRRRIGDFLGEVKVIGGRWAYPLTLQYGQDYVADRLALIGDAAHGIHPISGQGLNLGLKDVAALIETLVDARRVGLDIGAMSVLENYGRWRTTDNASVYAITDGFNRLFSNDIAPIKLLRDVGMAAVDQVVPLKNFFMQHARGTVGDLPKLLRGEQL</sequence>
<reference evidence="9 10" key="1">
    <citation type="submission" date="2016-10" db="EMBL/GenBank/DDBJ databases">
        <authorList>
            <person name="de Groot N.N."/>
        </authorList>
    </citation>
    <scope>NUCLEOTIDE SEQUENCE [LARGE SCALE GENOMIC DNA]</scope>
    <source>
        <strain evidence="9 10">CGMCC 1.9109</strain>
    </source>
</reference>
<dbReference type="NCBIfam" id="TIGR01988">
    <property type="entry name" value="Ubi-OHases"/>
    <property type="match status" value="1"/>
</dbReference>
<dbReference type="PANTHER" id="PTHR43876">
    <property type="entry name" value="UBIQUINONE BIOSYNTHESIS MONOOXYGENASE COQ6, MITOCHONDRIAL"/>
    <property type="match status" value="1"/>
</dbReference>
<evidence type="ECO:0000256" key="5">
    <source>
        <dbReference type="ARBA" id="ARBA00022827"/>
    </source>
</evidence>
<dbReference type="InterPro" id="IPR010971">
    <property type="entry name" value="UbiH/COQ6"/>
</dbReference>
<keyword evidence="5" id="KW-0274">FAD</keyword>
<evidence type="ECO:0000256" key="2">
    <source>
        <dbReference type="ARBA" id="ARBA00004749"/>
    </source>
</evidence>
<evidence type="ECO:0000313" key="9">
    <source>
        <dbReference type="EMBL" id="SDD29141.1"/>
    </source>
</evidence>
<dbReference type="RefSeq" id="WP_068308761.1">
    <property type="nucleotide sequence ID" value="NZ_FNAK01000001.1"/>
</dbReference>
<evidence type="ECO:0000313" key="10">
    <source>
        <dbReference type="Proteomes" id="UP000183685"/>
    </source>
</evidence>
<keyword evidence="10" id="KW-1185">Reference proteome</keyword>
<evidence type="ECO:0000256" key="3">
    <source>
        <dbReference type="ARBA" id="ARBA00005349"/>
    </source>
</evidence>
<keyword evidence="7" id="KW-0503">Monooxygenase</keyword>
<dbReference type="SUPFAM" id="SSF51905">
    <property type="entry name" value="FAD/NAD(P)-binding domain"/>
    <property type="match status" value="1"/>
</dbReference>
<dbReference type="Gene3D" id="3.50.50.60">
    <property type="entry name" value="FAD/NAD(P)-binding domain"/>
    <property type="match status" value="2"/>
</dbReference>
<dbReference type="GO" id="GO:0006744">
    <property type="term" value="P:ubiquinone biosynthetic process"/>
    <property type="evidence" value="ECO:0007669"/>
    <property type="project" value="UniProtKB-UniPathway"/>
</dbReference>
<dbReference type="PANTHER" id="PTHR43876:SF7">
    <property type="entry name" value="UBIQUINONE BIOSYNTHESIS MONOOXYGENASE COQ6, MITOCHONDRIAL"/>
    <property type="match status" value="1"/>
</dbReference>
<evidence type="ECO:0000256" key="6">
    <source>
        <dbReference type="ARBA" id="ARBA00023002"/>
    </source>
</evidence>
<feature type="domain" description="FAD-binding" evidence="8">
    <location>
        <begin position="7"/>
        <end position="319"/>
    </location>
</feature>
<protein>
    <submittedName>
        <fullName evidence="9">2-octaprenyl-6-methoxyphenol hydroxylase</fullName>
    </submittedName>
</protein>
<dbReference type="InterPro" id="IPR002938">
    <property type="entry name" value="FAD-bd"/>
</dbReference>
<evidence type="ECO:0000259" key="8">
    <source>
        <dbReference type="Pfam" id="PF01494"/>
    </source>
</evidence>
<accession>A0A1G6TJC5</accession>
<evidence type="ECO:0000256" key="4">
    <source>
        <dbReference type="ARBA" id="ARBA00022630"/>
    </source>
</evidence>
<dbReference type="InterPro" id="IPR051205">
    <property type="entry name" value="UbiH/COQ6_monooxygenase"/>
</dbReference>
<evidence type="ECO:0000256" key="1">
    <source>
        <dbReference type="ARBA" id="ARBA00001974"/>
    </source>
</evidence>
<evidence type="ECO:0000256" key="7">
    <source>
        <dbReference type="ARBA" id="ARBA00023033"/>
    </source>
</evidence>
<dbReference type="GO" id="GO:0016705">
    <property type="term" value="F:oxidoreductase activity, acting on paired donors, with incorporation or reduction of molecular oxygen"/>
    <property type="evidence" value="ECO:0007669"/>
    <property type="project" value="InterPro"/>
</dbReference>
<name>A0A1G6TJC5_9PROT</name>
<dbReference type="Proteomes" id="UP000183685">
    <property type="component" value="Unassembled WGS sequence"/>
</dbReference>
<dbReference type="GO" id="GO:0110142">
    <property type="term" value="C:ubiquinone biosynthesis complex"/>
    <property type="evidence" value="ECO:0007669"/>
    <property type="project" value="UniProtKB-ARBA"/>
</dbReference>
<dbReference type="UniPathway" id="UPA00232"/>
<keyword evidence="6" id="KW-0560">Oxidoreductase</keyword>
<comment type="pathway">
    <text evidence="2">Cofactor biosynthesis; ubiquinone biosynthesis.</text>
</comment>
<dbReference type="FunFam" id="3.50.50.60:FF:000021">
    <property type="entry name" value="Ubiquinone biosynthesis monooxygenase COQ6"/>
    <property type="match status" value="1"/>
</dbReference>
<dbReference type="PRINTS" id="PR00420">
    <property type="entry name" value="RNGMNOXGNASE"/>
</dbReference>
<proteinExistence type="inferred from homology"/>